<dbReference type="GeneID" id="101488927"/>
<keyword evidence="3 5" id="KW-0808">Transferase</keyword>
<dbReference type="GO" id="GO:0016567">
    <property type="term" value="P:protein ubiquitination"/>
    <property type="evidence" value="ECO:0007669"/>
    <property type="project" value="UniProtKB-UniRule"/>
</dbReference>
<sequence>MVLSWTKGSRVFRRARKGKDILNSSNDLQVEIAIPTHFRCPITLDIMKDPVTLSTGITYDRDSIEKWIESGNNTCPVTKTELLLPTNFDNIVPNHSLRRMIQDWCVQHRSYGVERIPTPRIPVTPYEVTDTCTRILSAVQQDEQQKCFELVKKIKGWGKESERNKKCIVSNGAPIVLANVFDSFSRCSFEKINVVLLEEVLGMLTWMRPVSEQSRLILGSLNSLSCMVWFLNDKNQVSTRQNASLLIKEMHVESLMKIEGIVETLVNMVKVPIGSASTKACLSTIFHLVFSSKSKKVVLERFVELGLVSILLEIIVDAEKGVCEKALGVLDSLCDSTNGVGIAKSNALTLPLVIKKLLRVSELSSSFVVSIVYKICCDNKGEEEGVLIEAIQVGMFQKLLVLLQVGCGENTKEKATELLKLLNGYRSKAECVDSSSLDFMHLKKPF</sequence>
<dbReference type="EC" id="2.3.2.27" evidence="5"/>
<dbReference type="eggNOG" id="ENOG502QS2D">
    <property type="taxonomic scope" value="Eukaryota"/>
</dbReference>
<evidence type="ECO:0000313" key="8">
    <source>
        <dbReference type="RefSeq" id="XP_004490855.1"/>
    </source>
</evidence>
<proteinExistence type="predicted"/>
<dbReference type="SMART" id="SM00504">
    <property type="entry name" value="Ubox"/>
    <property type="match status" value="1"/>
</dbReference>
<feature type="domain" description="U-box" evidence="6">
    <location>
        <begin position="33"/>
        <end position="111"/>
    </location>
</feature>
<dbReference type="CDD" id="cd16664">
    <property type="entry name" value="RING-Ubox_PUB"/>
    <property type="match status" value="1"/>
</dbReference>
<dbReference type="PANTHER" id="PTHR22849">
    <property type="entry name" value="WDSAM1 PROTEIN"/>
    <property type="match status" value="1"/>
</dbReference>
<reference evidence="7" key="1">
    <citation type="journal article" date="2013" name="Nat. Biotechnol.">
        <title>Draft genome sequence of chickpea (Cicer arietinum) provides a resource for trait improvement.</title>
        <authorList>
            <person name="Varshney R.K."/>
            <person name="Song C."/>
            <person name="Saxena R.K."/>
            <person name="Azam S."/>
            <person name="Yu S."/>
            <person name="Sharpe A.G."/>
            <person name="Cannon S."/>
            <person name="Baek J."/>
            <person name="Rosen B.D."/>
            <person name="Tar'an B."/>
            <person name="Millan T."/>
            <person name="Zhang X."/>
            <person name="Ramsay L.D."/>
            <person name="Iwata A."/>
            <person name="Wang Y."/>
            <person name="Nelson W."/>
            <person name="Farmer A.D."/>
            <person name="Gaur P.M."/>
            <person name="Soderlund C."/>
            <person name="Penmetsa R.V."/>
            <person name="Xu C."/>
            <person name="Bharti A.K."/>
            <person name="He W."/>
            <person name="Winter P."/>
            <person name="Zhao S."/>
            <person name="Hane J.K."/>
            <person name="Carrasquilla-Garcia N."/>
            <person name="Condie J.A."/>
            <person name="Upadhyaya H.D."/>
            <person name="Luo M.C."/>
            <person name="Thudi M."/>
            <person name="Gowda C.L."/>
            <person name="Singh N.P."/>
            <person name="Lichtenzveig J."/>
            <person name="Gali K.K."/>
            <person name="Rubio J."/>
            <person name="Nadarajan N."/>
            <person name="Dolezel J."/>
            <person name="Bansal K.C."/>
            <person name="Xu X."/>
            <person name="Edwards D."/>
            <person name="Zhang G."/>
            <person name="Kahl G."/>
            <person name="Gil J."/>
            <person name="Singh K.B."/>
            <person name="Datta S.K."/>
            <person name="Jackson S.A."/>
            <person name="Wang J."/>
            <person name="Cook D.R."/>
        </authorList>
    </citation>
    <scope>NUCLEOTIDE SEQUENCE [LARGE SCALE GENOMIC DNA]</scope>
    <source>
        <strain evidence="7">cv. CDC Frontier</strain>
    </source>
</reference>
<dbReference type="Pfam" id="PF04564">
    <property type="entry name" value="U-box"/>
    <property type="match status" value="1"/>
</dbReference>
<dbReference type="InterPro" id="IPR045185">
    <property type="entry name" value="PUB22/23/24-like"/>
</dbReference>
<dbReference type="Pfam" id="PF25598">
    <property type="entry name" value="ARM_PUB"/>
    <property type="match status" value="1"/>
</dbReference>
<dbReference type="FunFam" id="3.30.40.10:FF:000442">
    <property type="entry name" value="RING-type E3 ubiquitin transferase"/>
    <property type="match status" value="1"/>
</dbReference>
<gene>
    <name evidence="8" type="primary">LOC101488927</name>
</gene>
<dbReference type="Gene3D" id="3.30.40.10">
    <property type="entry name" value="Zinc/RING finger domain, C3HC4 (zinc finger)"/>
    <property type="match status" value="1"/>
</dbReference>
<dbReference type="InterPro" id="IPR045210">
    <property type="entry name" value="RING-Ubox_PUB"/>
</dbReference>
<dbReference type="RefSeq" id="XP_004490855.1">
    <property type="nucleotide sequence ID" value="XM_004490798.3"/>
</dbReference>
<dbReference type="InterPro" id="IPR011989">
    <property type="entry name" value="ARM-like"/>
</dbReference>
<evidence type="ECO:0000259" key="6">
    <source>
        <dbReference type="PROSITE" id="PS51698"/>
    </source>
</evidence>
<dbReference type="GO" id="GO:0061630">
    <property type="term" value="F:ubiquitin protein ligase activity"/>
    <property type="evidence" value="ECO:0007669"/>
    <property type="project" value="UniProtKB-UniRule"/>
</dbReference>
<dbReference type="InterPro" id="IPR058678">
    <property type="entry name" value="ARM_PUB"/>
</dbReference>
<dbReference type="PaxDb" id="3827-XP_004490855.1"/>
<dbReference type="OrthoDB" id="10064100at2759"/>
<reference evidence="8" key="2">
    <citation type="submission" date="2025-08" db="UniProtKB">
        <authorList>
            <consortium name="RefSeq"/>
        </authorList>
    </citation>
    <scope>IDENTIFICATION</scope>
    <source>
        <tissue evidence="8">Etiolated seedlings</tissue>
    </source>
</reference>
<dbReference type="SUPFAM" id="SSF57850">
    <property type="entry name" value="RING/U-box"/>
    <property type="match status" value="1"/>
</dbReference>
<dbReference type="Gene3D" id="1.25.10.10">
    <property type="entry name" value="Leucine-rich Repeat Variant"/>
    <property type="match status" value="1"/>
</dbReference>
<dbReference type="InterPro" id="IPR016024">
    <property type="entry name" value="ARM-type_fold"/>
</dbReference>
<dbReference type="PANTHER" id="PTHR22849:SF136">
    <property type="entry name" value="U-BOX DOMAIN-CONTAINING PROTEIN"/>
    <property type="match status" value="1"/>
</dbReference>
<evidence type="ECO:0000256" key="2">
    <source>
        <dbReference type="ARBA" id="ARBA00004906"/>
    </source>
</evidence>
<dbReference type="SUPFAM" id="SSF48371">
    <property type="entry name" value="ARM repeat"/>
    <property type="match status" value="1"/>
</dbReference>
<dbReference type="InterPro" id="IPR013083">
    <property type="entry name" value="Znf_RING/FYVE/PHD"/>
</dbReference>
<comment type="catalytic activity">
    <reaction evidence="1 5">
        <text>S-ubiquitinyl-[E2 ubiquitin-conjugating enzyme]-L-cysteine + [acceptor protein]-L-lysine = [E2 ubiquitin-conjugating enzyme]-L-cysteine + N(6)-ubiquitinyl-[acceptor protein]-L-lysine.</text>
        <dbReference type="EC" id="2.3.2.27"/>
    </reaction>
</comment>
<comment type="pathway">
    <text evidence="2 5">Protein modification; protein ubiquitination.</text>
</comment>
<dbReference type="KEGG" id="cam:101488927"/>
<keyword evidence="4 5" id="KW-0833">Ubl conjugation pathway</keyword>
<protein>
    <recommendedName>
        <fullName evidence="5 6">U-box domain-containing protein</fullName>
        <ecNumber evidence="5">2.3.2.27</ecNumber>
    </recommendedName>
    <alternativeName>
        <fullName evidence="5">RING-type E3 ubiquitin transferase PUB</fullName>
    </alternativeName>
</protein>
<keyword evidence="7" id="KW-1185">Reference proteome</keyword>
<dbReference type="Proteomes" id="UP000087171">
    <property type="component" value="Chromosome Ca2"/>
</dbReference>
<evidence type="ECO:0000256" key="5">
    <source>
        <dbReference type="RuleBase" id="RU369093"/>
    </source>
</evidence>
<dbReference type="AlphaFoldDB" id="A0A1S2XN58"/>
<evidence type="ECO:0000313" key="7">
    <source>
        <dbReference type="Proteomes" id="UP000087171"/>
    </source>
</evidence>
<accession>A0A1S2XN58</accession>
<dbReference type="InterPro" id="IPR003613">
    <property type="entry name" value="Ubox_domain"/>
</dbReference>
<evidence type="ECO:0000256" key="4">
    <source>
        <dbReference type="ARBA" id="ARBA00022786"/>
    </source>
</evidence>
<dbReference type="PROSITE" id="PS51698">
    <property type="entry name" value="U_BOX"/>
    <property type="match status" value="1"/>
</dbReference>
<dbReference type="UniPathway" id="UPA00143"/>
<name>A0A1S2XN58_CICAR</name>
<comment type="function">
    <text evidence="5">Functions as an E3 ubiquitin ligase.</text>
</comment>
<evidence type="ECO:0000256" key="1">
    <source>
        <dbReference type="ARBA" id="ARBA00000900"/>
    </source>
</evidence>
<evidence type="ECO:0000256" key="3">
    <source>
        <dbReference type="ARBA" id="ARBA00022679"/>
    </source>
</evidence>
<organism evidence="7 8">
    <name type="scientific">Cicer arietinum</name>
    <name type="common">Chickpea</name>
    <name type="synonym">Garbanzo</name>
    <dbReference type="NCBI Taxonomy" id="3827"/>
    <lineage>
        <taxon>Eukaryota</taxon>
        <taxon>Viridiplantae</taxon>
        <taxon>Streptophyta</taxon>
        <taxon>Embryophyta</taxon>
        <taxon>Tracheophyta</taxon>
        <taxon>Spermatophyta</taxon>
        <taxon>Magnoliopsida</taxon>
        <taxon>eudicotyledons</taxon>
        <taxon>Gunneridae</taxon>
        <taxon>Pentapetalae</taxon>
        <taxon>rosids</taxon>
        <taxon>fabids</taxon>
        <taxon>Fabales</taxon>
        <taxon>Fabaceae</taxon>
        <taxon>Papilionoideae</taxon>
        <taxon>50 kb inversion clade</taxon>
        <taxon>NPAAA clade</taxon>
        <taxon>Hologalegina</taxon>
        <taxon>IRL clade</taxon>
        <taxon>Cicereae</taxon>
        <taxon>Cicer</taxon>
    </lineage>
</organism>